<keyword evidence="11" id="KW-1185">Reference proteome</keyword>
<evidence type="ECO:0000259" key="9">
    <source>
        <dbReference type="Pfam" id="PF03717"/>
    </source>
</evidence>
<comment type="caution">
    <text evidence="10">The sequence shown here is derived from an EMBL/GenBank/DDBJ whole genome shotgun (WGS) entry which is preliminary data.</text>
</comment>
<name>A0ABQ4NEP7_9BACL</name>
<evidence type="ECO:0000256" key="8">
    <source>
        <dbReference type="SAM" id="Phobius"/>
    </source>
</evidence>
<keyword evidence="4" id="KW-0732">Signal</keyword>
<dbReference type="Gene3D" id="3.90.1310.10">
    <property type="entry name" value="Penicillin-binding protein 2a (Domain 2)"/>
    <property type="match status" value="1"/>
</dbReference>
<organism evidence="10 11">
    <name type="scientific">Paenibacillus cisolokensis</name>
    <dbReference type="NCBI Taxonomy" id="1658519"/>
    <lineage>
        <taxon>Bacteria</taxon>
        <taxon>Bacillati</taxon>
        <taxon>Bacillota</taxon>
        <taxon>Bacilli</taxon>
        <taxon>Bacillales</taxon>
        <taxon>Paenibacillaceae</taxon>
        <taxon>Paenibacillus</taxon>
    </lineage>
</organism>
<feature type="region of interest" description="Disordered" evidence="7">
    <location>
        <begin position="290"/>
        <end position="314"/>
    </location>
</feature>
<keyword evidence="6" id="KW-0046">Antibiotic resistance</keyword>
<evidence type="ECO:0000256" key="1">
    <source>
        <dbReference type="ARBA" id="ARBA00001526"/>
    </source>
</evidence>
<evidence type="ECO:0000313" key="10">
    <source>
        <dbReference type="EMBL" id="GIQ66669.1"/>
    </source>
</evidence>
<dbReference type="EC" id="3.5.2.6" evidence="3"/>
<dbReference type="EMBL" id="BOVJ01000200">
    <property type="protein sequence ID" value="GIQ66669.1"/>
    <property type="molecule type" value="Genomic_DNA"/>
</dbReference>
<protein>
    <recommendedName>
        <fullName evidence="3">beta-lactamase</fullName>
        <ecNumber evidence="3">3.5.2.6</ecNumber>
    </recommendedName>
</protein>
<dbReference type="PANTHER" id="PTHR30627">
    <property type="entry name" value="PEPTIDOGLYCAN D,D-TRANSPEPTIDASE"/>
    <property type="match status" value="1"/>
</dbReference>
<sequence>MQEDPQQKEIAHRRQFSVRLNLFFFATFVLFSILIVRLAILQFVEGPTLKAAQDKISTKDVRIPPIRGNIYDSTGETIAYSTSTQSLYFQIEPGFKNDEAEQFARRLKEVFDKYGDPEKAMTVEEIIENMDLTFRRNTISVPRRIKSGLTNEEIAYFAENRDQFKGIDIVEESIRHYDKDTVAVQLIGYLKKFKGAKDLSFYKNMDNVTDPRLKYLDDEQVGFDGLEYMYQEQLRGKNGLKTYPVNAAGRIIGPVQITNPEQGNDLYLTINKQVQLRTEQAIMDQLKALQSTPNGRGRTPAPATRWRWRSKRAK</sequence>
<comment type="catalytic activity">
    <reaction evidence="1">
        <text>a beta-lactam + H2O = a substituted beta-amino acid</text>
        <dbReference type="Rhea" id="RHEA:20401"/>
        <dbReference type="ChEBI" id="CHEBI:15377"/>
        <dbReference type="ChEBI" id="CHEBI:35627"/>
        <dbReference type="ChEBI" id="CHEBI:140347"/>
        <dbReference type="EC" id="3.5.2.6"/>
    </reaction>
</comment>
<keyword evidence="8" id="KW-1133">Transmembrane helix</keyword>
<dbReference type="Pfam" id="PF03717">
    <property type="entry name" value="PBP_dimer"/>
    <property type="match status" value="1"/>
</dbReference>
<keyword evidence="5" id="KW-0378">Hydrolase</keyword>
<dbReference type="Proteomes" id="UP000680304">
    <property type="component" value="Unassembled WGS sequence"/>
</dbReference>
<evidence type="ECO:0000256" key="5">
    <source>
        <dbReference type="ARBA" id="ARBA00022801"/>
    </source>
</evidence>
<accession>A0ABQ4NEP7</accession>
<keyword evidence="8" id="KW-0472">Membrane</keyword>
<comment type="similarity">
    <text evidence="2">Belongs to the class-D beta-lactamase family.</text>
</comment>
<evidence type="ECO:0000256" key="4">
    <source>
        <dbReference type="ARBA" id="ARBA00022729"/>
    </source>
</evidence>
<evidence type="ECO:0000313" key="11">
    <source>
        <dbReference type="Proteomes" id="UP000680304"/>
    </source>
</evidence>
<keyword evidence="8" id="KW-0812">Transmembrane</keyword>
<dbReference type="RefSeq" id="WP_307860699.1">
    <property type="nucleotide sequence ID" value="NZ_BOVJ01000200.1"/>
</dbReference>
<dbReference type="InterPro" id="IPR036138">
    <property type="entry name" value="PBP_dimer_sf"/>
</dbReference>
<evidence type="ECO:0000256" key="2">
    <source>
        <dbReference type="ARBA" id="ARBA00007898"/>
    </source>
</evidence>
<dbReference type="SUPFAM" id="SSF56519">
    <property type="entry name" value="Penicillin binding protein dimerisation domain"/>
    <property type="match status" value="1"/>
</dbReference>
<gene>
    <name evidence="10" type="ORF">PACILC2_52370</name>
</gene>
<dbReference type="InterPro" id="IPR005311">
    <property type="entry name" value="PBP_dimer"/>
</dbReference>
<proteinExistence type="inferred from homology"/>
<evidence type="ECO:0000256" key="7">
    <source>
        <dbReference type="SAM" id="MobiDB-lite"/>
    </source>
</evidence>
<dbReference type="InterPro" id="IPR050515">
    <property type="entry name" value="Beta-lactam/transpept"/>
</dbReference>
<reference evidence="10 11" key="1">
    <citation type="submission" date="2021-04" db="EMBL/GenBank/DDBJ databases">
        <title>Draft genome sequence of Paenibacillus cisolokensis, LC2-13A.</title>
        <authorList>
            <person name="Uke A."/>
            <person name="Chhe C."/>
            <person name="Baramee S."/>
            <person name="Kosugi A."/>
        </authorList>
    </citation>
    <scope>NUCLEOTIDE SEQUENCE [LARGE SCALE GENOMIC DNA]</scope>
    <source>
        <strain evidence="10 11">LC2-13A</strain>
    </source>
</reference>
<feature type="transmembrane region" description="Helical" evidence="8">
    <location>
        <begin position="20"/>
        <end position="40"/>
    </location>
</feature>
<evidence type="ECO:0000256" key="6">
    <source>
        <dbReference type="ARBA" id="ARBA00023251"/>
    </source>
</evidence>
<evidence type="ECO:0000256" key="3">
    <source>
        <dbReference type="ARBA" id="ARBA00012865"/>
    </source>
</evidence>
<dbReference type="PANTHER" id="PTHR30627:SF6">
    <property type="entry name" value="BETA-LACTAMASE YBXI-RELATED"/>
    <property type="match status" value="1"/>
</dbReference>
<feature type="domain" description="Penicillin-binding protein dimerisation" evidence="9">
    <location>
        <begin position="63"/>
        <end position="253"/>
    </location>
</feature>